<evidence type="ECO:0000313" key="3">
    <source>
        <dbReference type="EMBL" id="KAF7999763.1"/>
    </source>
</evidence>
<feature type="compositionally biased region" description="Low complexity" evidence="1">
    <location>
        <begin position="47"/>
        <end position="70"/>
    </location>
</feature>
<evidence type="ECO:0000313" key="4">
    <source>
        <dbReference type="Proteomes" id="UP000649328"/>
    </source>
</evidence>
<feature type="signal peptide" evidence="2">
    <location>
        <begin position="1"/>
        <end position="17"/>
    </location>
</feature>
<dbReference type="Proteomes" id="UP000649328">
    <property type="component" value="Unassembled WGS sequence"/>
</dbReference>
<proteinExistence type="predicted"/>
<keyword evidence="4" id="KW-1185">Reference proteome</keyword>
<feature type="region of interest" description="Disordered" evidence="1">
    <location>
        <begin position="32"/>
        <end position="70"/>
    </location>
</feature>
<comment type="caution">
    <text evidence="3">The sequence shown here is derived from an EMBL/GenBank/DDBJ whole genome shotgun (WGS) entry which is preliminary data.</text>
</comment>
<evidence type="ECO:0000256" key="2">
    <source>
        <dbReference type="SAM" id="SignalP"/>
    </source>
</evidence>
<gene>
    <name evidence="3" type="ORF">HF325_005612</name>
</gene>
<organism evidence="3 4">
    <name type="scientific">Metschnikowia pulcherrima</name>
    <dbReference type="NCBI Taxonomy" id="27326"/>
    <lineage>
        <taxon>Eukaryota</taxon>
        <taxon>Fungi</taxon>
        <taxon>Dikarya</taxon>
        <taxon>Ascomycota</taxon>
        <taxon>Saccharomycotina</taxon>
        <taxon>Pichiomycetes</taxon>
        <taxon>Metschnikowiaceae</taxon>
        <taxon>Metschnikowia</taxon>
    </lineage>
</organism>
<evidence type="ECO:0000256" key="1">
    <source>
        <dbReference type="SAM" id="MobiDB-lite"/>
    </source>
</evidence>
<dbReference type="AlphaFoldDB" id="A0A8H7GMD1"/>
<name>A0A8H7GMD1_9ASCO</name>
<dbReference type="EMBL" id="JACBPP010000008">
    <property type="protein sequence ID" value="KAF7999763.1"/>
    <property type="molecule type" value="Genomic_DNA"/>
</dbReference>
<sequence length="106" mass="11135">MKLSLTLALGLVTLAAATPVINDVDAADNNNPKPTFPAWPHWPQFGNSTTTSVPKTTSKTTSKTTAKTTAKTTSNTLVTNVFGHLLTLTNNTNVSLAQSLLAALQI</sequence>
<feature type="chain" id="PRO_5034385466" evidence="2">
    <location>
        <begin position="18"/>
        <end position="106"/>
    </location>
</feature>
<accession>A0A8H7GMD1</accession>
<reference evidence="3" key="1">
    <citation type="submission" date="2020-10" db="EMBL/GenBank/DDBJ databases">
        <title>The Whole-Genome Sequence of Metschnikowia persimmonesis, a Novel Endophytic Yeast Species Isolated from Medicinal Plant Diospyros kaki Thumb.</title>
        <authorList>
            <person name="Rahmat E."/>
            <person name="Kang Y."/>
        </authorList>
    </citation>
    <scope>NUCLEOTIDE SEQUENCE</scope>
    <source>
        <strain evidence="3">KIOM G15050</strain>
    </source>
</reference>
<keyword evidence="2" id="KW-0732">Signal</keyword>
<protein>
    <submittedName>
        <fullName evidence="3">Uncharacterized protein</fullName>
    </submittedName>
</protein>